<gene>
    <name evidence="2" type="ORF">ACELLULO517_11505</name>
</gene>
<feature type="domain" description="HPr kinase/phosphorylase C-terminal" evidence="1">
    <location>
        <begin position="6"/>
        <end position="76"/>
    </location>
</feature>
<keyword evidence="3" id="KW-1185">Reference proteome</keyword>
<sequence>MVRPMLMHASCAARDGLGIVLTGEPGSGKSDLLLRLLDRGFDLVADDQVAIGEDGMARPPETLAGLIEVRGLGIMRFPFVESARPVLVAQLAHRTPPRLPEPRRDPVLDLPAIAIDPRPANAAQLLTLAFDTVTGRARQQTGAFTGAFA</sequence>
<evidence type="ECO:0000259" key="1">
    <source>
        <dbReference type="Pfam" id="PF07475"/>
    </source>
</evidence>
<evidence type="ECO:0000313" key="3">
    <source>
        <dbReference type="Proteomes" id="UP000721844"/>
    </source>
</evidence>
<protein>
    <recommendedName>
        <fullName evidence="1">HPr kinase/phosphorylase C-terminal domain-containing protein</fullName>
    </recommendedName>
</protein>
<dbReference type="InterPro" id="IPR011104">
    <property type="entry name" value="Hpr_kin/Pase_C"/>
</dbReference>
<dbReference type="AlphaFoldDB" id="A0A964E431"/>
<dbReference type="Pfam" id="PF07475">
    <property type="entry name" value="Hpr_kinase_C"/>
    <property type="match status" value="1"/>
</dbReference>
<comment type="caution">
    <text evidence="2">The sequence shown here is derived from an EMBL/GenBank/DDBJ whole genome shotgun (WGS) entry which is preliminary data.</text>
</comment>
<dbReference type="Proteomes" id="UP000721844">
    <property type="component" value="Unassembled WGS sequence"/>
</dbReference>
<dbReference type="Gene3D" id="3.40.50.300">
    <property type="entry name" value="P-loop containing nucleotide triphosphate hydrolases"/>
    <property type="match status" value="1"/>
</dbReference>
<name>A0A964E431_9PROT</name>
<proteinExistence type="predicted"/>
<dbReference type="GO" id="GO:0005524">
    <property type="term" value="F:ATP binding"/>
    <property type="evidence" value="ECO:0007669"/>
    <property type="project" value="InterPro"/>
</dbReference>
<dbReference type="InterPro" id="IPR027417">
    <property type="entry name" value="P-loop_NTPase"/>
</dbReference>
<accession>A0A964E431</accession>
<dbReference type="SUPFAM" id="SSF53795">
    <property type="entry name" value="PEP carboxykinase-like"/>
    <property type="match status" value="1"/>
</dbReference>
<evidence type="ECO:0000313" key="2">
    <source>
        <dbReference type="EMBL" id="MCB8880862.1"/>
    </source>
</evidence>
<dbReference type="GO" id="GO:0000155">
    <property type="term" value="F:phosphorelay sensor kinase activity"/>
    <property type="evidence" value="ECO:0007669"/>
    <property type="project" value="InterPro"/>
</dbReference>
<reference evidence="2 3" key="1">
    <citation type="journal article" date="2021" name="Microorganisms">
        <title>Acidisoma silvae sp. nov. and Acidisomacellulosilytica sp. nov., Two Acidophilic Bacteria Isolated from Decaying Wood, Hydrolyzing Cellulose and Producing Poly-3-hydroxybutyrate.</title>
        <authorList>
            <person name="Mieszkin S."/>
            <person name="Pouder E."/>
            <person name="Uroz S."/>
            <person name="Simon-Colin C."/>
            <person name="Alain K."/>
        </authorList>
    </citation>
    <scope>NUCLEOTIDE SEQUENCE [LARGE SCALE GENOMIC DNA]</scope>
    <source>
        <strain evidence="2 3">HW T5.17</strain>
    </source>
</reference>
<dbReference type="GO" id="GO:0006109">
    <property type="term" value="P:regulation of carbohydrate metabolic process"/>
    <property type="evidence" value="ECO:0007669"/>
    <property type="project" value="InterPro"/>
</dbReference>
<dbReference type="EMBL" id="JAESVA010000003">
    <property type="protein sequence ID" value="MCB8880862.1"/>
    <property type="molecule type" value="Genomic_DNA"/>
</dbReference>
<organism evidence="2 3">
    <name type="scientific">Acidisoma cellulosilyticum</name>
    <dbReference type="NCBI Taxonomy" id="2802395"/>
    <lineage>
        <taxon>Bacteria</taxon>
        <taxon>Pseudomonadati</taxon>
        <taxon>Pseudomonadota</taxon>
        <taxon>Alphaproteobacteria</taxon>
        <taxon>Acetobacterales</taxon>
        <taxon>Acidocellaceae</taxon>
        <taxon>Acidisoma</taxon>
    </lineage>
</organism>